<dbReference type="PANTHER" id="PTHR10257:SF3">
    <property type="entry name" value="SERINE_THREONINE-PROTEIN PHOSPHATASE 2A 56 KDA REGULATORY SUBUNIT GAMMA ISOFORM"/>
    <property type="match status" value="1"/>
</dbReference>
<dbReference type="AlphaFoldDB" id="A0A4Y1RTQ8"/>
<dbReference type="Gene3D" id="1.25.10.10">
    <property type="entry name" value="Leucine-rich Repeat Variant"/>
    <property type="match status" value="1"/>
</dbReference>
<reference evidence="2" key="1">
    <citation type="journal article" date="2019" name="Science">
        <title>Mutation of a bHLH transcription factor allowed almond domestication.</title>
        <authorList>
            <person name="Sanchez-Perez R."/>
            <person name="Pavan S."/>
            <person name="Mazzeo R."/>
            <person name="Moldovan C."/>
            <person name="Aiese Cigliano R."/>
            <person name="Del Cueto J."/>
            <person name="Ricciardi F."/>
            <person name="Lotti C."/>
            <person name="Ricciardi L."/>
            <person name="Dicenta F."/>
            <person name="Lopez-Marques R.L."/>
            <person name="Lindberg Moller B."/>
        </authorList>
    </citation>
    <scope>NUCLEOTIDE SEQUENCE</scope>
</reference>
<dbReference type="FunFam" id="1.25.10.10:FF:000353">
    <property type="entry name" value="Serine/threonine-protein phosphatase 2A 56 kDa regulatory subunit"/>
    <property type="match status" value="1"/>
</dbReference>
<feature type="region of interest" description="Disordered" evidence="1">
    <location>
        <begin position="168"/>
        <end position="187"/>
    </location>
</feature>
<accession>A0A4Y1RTQ8</accession>
<gene>
    <name evidence="2" type="ORF">Prudu_019772</name>
</gene>
<dbReference type="GO" id="GO:0000159">
    <property type="term" value="C:protein phosphatase type 2A complex"/>
    <property type="evidence" value="ECO:0007669"/>
    <property type="project" value="InterPro"/>
</dbReference>
<dbReference type="PANTHER" id="PTHR10257">
    <property type="entry name" value="SERINE/THREONINE PROTEIN PHOSPHATASE 2A PP2A REGULATORY SUBUNIT B"/>
    <property type="match status" value="1"/>
</dbReference>
<dbReference type="GO" id="GO:0019888">
    <property type="term" value="F:protein phosphatase regulator activity"/>
    <property type="evidence" value="ECO:0007669"/>
    <property type="project" value="InterPro"/>
</dbReference>
<feature type="region of interest" description="Disordered" evidence="1">
    <location>
        <begin position="1"/>
        <end position="26"/>
    </location>
</feature>
<feature type="region of interest" description="Disordered" evidence="1">
    <location>
        <begin position="131"/>
        <end position="151"/>
    </location>
</feature>
<feature type="compositionally biased region" description="Gly residues" evidence="1">
    <location>
        <begin position="1"/>
        <end position="10"/>
    </location>
</feature>
<dbReference type="InterPro" id="IPR011989">
    <property type="entry name" value="ARM-like"/>
</dbReference>
<dbReference type="EMBL" id="AP019303">
    <property type="protein sequence ID" value="BBH07752.1"/>
    <property type="molecule type" value="Genomic_DNA"/>
</dbReference>
<feature type="non-terminal residue" evidence="2">
    <location>
        <position position="586"/>
    </location>
</feature>
<evidence type="ECO:0000313" key="2">
    <source>
        <dbReference type="EMBL" id="BBH07752.1"/>
    </source>
</evidence>
<dbReference type="Pfam" id="PF01603">
    <property type="entry name" value="B56"/>
    <property type="match status" value="1"/>
</dbReference>
<organism evidence="2">
    <name type="scientific">Prunus dulcis</name>
    <name type="common">Almond</name>
    <name type="synonym">Amygdalus dulcis</name>
    <dbReference type="NCBI Taxonomy" id="3755"/>
    <lineage>
        <taxon>Eukaryota</taxon>
        <taxon>Viridiplantae</taxon>
        <taxon>Streptophyta</taxon>
        <taxon>Embryophyta</taxon>
        <taxon>Tracheophyta</taxon>
        <taxon>Spermatophyta</taxon>
        <taxon>Magnoliopsida</taxon>
        <taxon>eudicotyledons</taxon>
        <taxon>Gunneridae</taxon>
        <taxon>Pentapetalae</taxon>
        <taxon>rosids</taxon>
        <taxon>fabids</taxon>
        <taxon>Rosales</taxon>
        <taxon>Rosaceae</taxon>
        <taxon>Amygdaloideae</taxon>
        <taxon>Amygdaleae</taxon>
        <taxon>Prunus</taxon>
    </lineage>
</organism>
<protein>
    <submittedName>
        <fullName evidence="2">Protein phosphatase 2A regulatory B subunit family protein</fullName>
    </submittedName>
</protein>
<name>A0A4Y1RTQ8_PRUDU</name>
<dbReference type="InterPro" id="IPR002554">
    <property type="entry name" value="PP2A_B56"/>
</dbReference>
<dbReference type="GO" id="GO:0007165">
    <property type="term" value="P:signal transduction"/>
    <property type="evidence" value="ECO:0007669"/>
    <property type="project" value="InterPro"/>
</dbReference>
<dbReference type="InterPro" id="IPR016024">
    <property type="entry name" value="ARM-type_fold"/>
</dbReference>
<sequence length="586" mass="66374">MSRKGGGGGSSLPKDVPWRASNTKPIPKIHHSPVLRITQNPTSNYAISVMKHPNPVGSGLAMEAIVEAAGPECIVPGQVTPIKLLGVKVWPIEVNLKFLEPVGRELKQLGKDSLLHWENWEIMFKKIIKGNKKPSKSDSHDPSSYGYGPPGTRNSGAVANVVVNHASRAGPAASGPNSGGAPGITALPPSGTIEPLPFFRDAPVSERQTLFLRKLQVCCFQFDFSDTLKTPREKEIKRQTLLELVDFIQSGSGKITETCQEEMIKMVSVNIFRCLPPASHENTGQENADPEEEELYLEPSWPHLQLVYELLLRYIVSSDTDTKVAKRYIDHSFVLKLLDLFDSEDPREREYLKNILHRIYGKFMVHRPFIRKAINNIFYRFIYETERHSGIAELLEILGSIINGFALPMKEEHKLFLVRALIPLHKPKSIAVYHQQLSYCITQFVEKDYKLADTVVRKEVLFLGELEEVLEATQAAEFQRCMVPLFRQIARCLNSSHFQVAERALFLWNNEHIVGLIAQNRNVTLPIIFEALERNIQSHWNQAVHGLTVNRQLAEREARSREVEEQRELTWKKLADAATQRGEDDM</sequence>
<evidence type="ECO:0000256" key="1">
    <source>
        <dbReference type="SAM" id="MobiDB-lite"/>
    </source>
</evidence>
<dbReference type="SUPFAM" id="SSF48371">
    <property type="entry name" value="ARM repeat"/>
    <property type="match status" value="1"/>
</dbReference>
<proteinExistence type="predicted"/>